<keyword evidence="2" id="KW-1185">Reference proteome</keyword>
<dbReference type="Proteomes" id="UP000198666">
    <property type="component" value="Unassembled WGS sequence"/>
</dbReference>
<dbReference type="AlphaFoldDB" id="A0A1G6TSN1"/>
<protein>
    <recommendedName>
        <fullName evidence="3">Stage III sporulation protein AH</fullName>
    </recommendedName>
</protein>
<dbReference type="STRING" id="361279.SAMN05421663_10936"/>
<gene>
    <name evidence="1" type="ORF">SAMN05421663_10936</name>
</gene>
<dbReference type="EMBL" id="FMZB01000009">
    <property type="protein sequence ID" value="SDD32080.1"/>
    <property type="molecule type" value="Genomic_DNA"/>
</dbReference>
<reference evidence="2" key="1">
    <citation type="submission" date="2016-10" db="EMBL/GenBank/DDBJ databases">
        <authorList>
            <person name="Varghese N."/>
            <person name="Submissions S."/>
        </authorList>
    </citation>
    <scope>NUCLEOTIDE SEQUENCE [LARGE SCALE GENOMIC DNA]</scope>
    <source>
        <strain evidence="2">DSM 21620</strain>
    </source>
</reference>
<evidence type="ECO:0000313" key="2">
    <source>
        <dbReference type="Proteomes" id="UP000198666"/>
    </source>
</evidence>
<dbReference type="RefSeq" id="WP_093728038.1">
    <property type="nucleotide sequence ID" value="NZ_FMZB01000009.1"/>
</dbReference>
<accession>A0A1G6TSN1</accession>
<organism evidence="1 2">
    <name type="scientific">Terribacillus halophilus</name>
    <dbReference type="NCBI Taxonomy" id="361279"/>
    <lineage>
        <taxon>Bacteria</taxon>
        <taxon>Bacillati</taxon>
        <taxon>Bacillota</taxon>
        <taxon>Bacilli</taxon>
        <taxon>Bacillales</taxon>
        <taxon>Bacillaceae</taxon>
        <taxon>Terribacillus</taxon>
    </lineage>
</organism>
<proteinExistence type="predicted"/>
<sequence>MFEIIETDILAEAYESLMERLCDVCDTFTFAVLPKKMMGQKQTLHTLLESLEPYLKKIEYTNGTRANLFQAHISVPNYYYHFNKESLRLIVDAADSLFYWQQPLLPEDISFLRKDKEYFTMNAHEGYAMLFAEDRYVLELGGTKWSRTN</sequence>
<evidence type="ECO:0000313" key="1">
    <source>
        <dbReference type="EMBL" id="SDD32080.1"/>
    </source>
</evidence>
<evidence type="ECO:0008006" key="3">
    <source>
        <dbReference type="Google" id="ProtNLM"/>
    </source>
</evidence>
<name>A0A1G6TSN1_9BACI</name>
<dbReference type="OrthoDB" id="268235at2"/>